<comment type="caution">
    <text evidence="6">The sequence shown here is derived from an EMBL/GenBank/DDBJ whole genome shotgun (WGS) entry which is preliminary data.</text>
</comment>
<reference evidence="6 7" key="1">
    <citation type="submission" date="2019-08" db="EMBL/GenBank/DDBJ databases">
        <title>Bradyrhizobium hipponensis sp. nov., a rhizobium isolated from a Lupinus angustifolius root nodule in Tunisia.</title>
        <authorList>
            <person name="Off K."/>
            <person name="Rejili M."/>
            <person name="Mars M."/>
            <person name="Brachmann A."/>
            <person name="Marin M."/>
        </authorList>
    </citation>
    <scope>NUCLEOTIDE SEQUENCE [LARGE SCALE GENOMIC DNA]</scope>
    <source>
        <strain evidence="6 7">CTAW71</strain>
    </source>
</reference>
<dbReference type="PANTHER" id="PTHR46796:SF6">
    <property type="entry name" value="ARAC SUBFAMILY"/>
    <property type="match status" value="1"/>
</dbReference>
<sequence length="400" mass="43851">MRSSRRYPNGMLKNSAVTMLHRAGGRCLDRSADRVGRNAGPASTTNRGCDLLSPPQSSGCRRGGDVVGAVAIARSALSTSSVPGPDRLAFWHDVVCRTIAGIEAKALLDGRPYAGSIRTQSIPLAHLPNFDLIEVEADPQLVTRTRQLIDRSECAWLLMIQEEGICEIAQGDRRTTLEPGDIGLLDTSRPYQVMFPQAFRQSILRMPEPLFRDIAPRGNDLAGLALPGRQPLTAIARQNLLSFERCAGMIEPAFLPAVANCAIDHLSLAMRATLRGDRARRAIVPDHVVRADAWITRNLHDAELSVEDVARSVGLSPGHLQQLFRSATGLTVADAIRDRRLANCRKALADPSLSDQSITEIAFRWGFSESSSFSRAFRRAFGVSPRQFRNECRAILPRLS</sequence>
<dbReference type="PANTHER" id="PTHR46796">
    <property type="entry name" value="HTH-TYPE TRANSCRIPTIONAL ACTIVATOR RHAS-RELATED"/>
    <property type="match status" value="1"/>
</dbReference>
<dbReference type="GO" id="GO:0043565">
    <property type="term" value="F:sequence-specific DNA binding"/>
    <property type="evidence" value="ECO:0007669"/>
    <property type="project" value="InterPro"/>
</dbReference>
<name>A0A5D3KS82_9BRAD</name>
<dbReference type="Gene3D" id="1.10.10.60">
    <property type="entry name" value="Homeodomain-like"/>
    <property type="match status" value="1"/>
</dbReference>
<dbReference type="GO" id="GO:0003700">
    <property type="term" value="F:DNA-binding transcription factor activity"/>
    <property type="evidence" value="ECO:0007669"/>
    <property type="project" value="InterPro"/>
</dbReference>
<dbReference type="Proteomes" id="UP000324758">
    <property type="component" value="Unassembled WGS sequence"/>
</dbReference>
<evidence type="ECO:0000313" key="6">
    <source>
        <dbReference type="EMBL" id="TYL98078.1"/>
    </source>
</evidence>
<dbReference type="SUPFAM" id="SSF46689">
    <property type="entry name" value="Homeodomain-like"/>
    <property type="match status" value="2"/>
</dbReference>
<dbReference type="SMART" id="SM00342">
    <property type="entry name" value="HTH_ARAC"/>
    <property type="match status" value="1"/>
</dbReference>
<dbReference type="InterPro" id="IPR018060">
    <property type="entry name" value="HTH_AraC"/>
</dbReference>
<organism evidence="6 7">
    <name type="scientific">Bradyrhizobium rifense</name>
    <dbReference type="NCBI Taxonomy" id="515499"/>
    <lineage>
        <taxon>Bacteria</taxon>
        <taxon>Pseudomonadati</taxon>
        <taxon>Pseudomonadota</taxon>
        <taxon>Alphaproteobacteria</taxon>
        <taxon>Hyphomicrobiales</taxon>
        <taxon>Nitrobacteraceae</taxon>
        <taxon>Bradyrhizobium</taxon>
    </lineage>
</organism>
<evidence type="ECO:0000256" key="4">
    <source>
        <dbReference type="SAM" id="MobiDB-lite"/>
    </source>
</evidence>
<evidence type="ECO:0000259" key="5">
    <source>
        <dbReference type="PROSITE" id="PS01124"/>
    </source>
</evidence>
<dbReference type="InterPro" id="IPR050204">
    <property type="entry name" value="AraC_XylS_family_regulators"/>
</dbReference>
<dbReference type="Pfam" id="PF14525">
    <property type="entry name" value="AraC_binding_2"/>
    <property type="match status" value="1"/>
</dbReference>
<evidence type="ECO:0000256" key="1">
    <source>
        <dbReference type="ARBA" id="ARBA00023015"/>
    </source>
</evidence>
<dbReference type="OrthoDB" id="7904253at2"/>
<feature type="region of interest" description="Disordered" evidence="4">
    <location>
        <begin position="31"/>
        <end position="56"/>
    </location>
</feature>
<accession>A0A5D3KS82</accession>
<feature type="domain" description="HTH araC/xylS-type" evidence="5">
    <location>
        <begin position="289"/>
        <end position="391"/>
    </location>
</feature>
<evidence type="ECO:0000256" key="2">
    <source>
        <dbReference type="ARBA" id="ARBA00023125"/>
    </source>
</evidence>
<dbReference type="PRINTS" id="PR00032">
    <property type="entry name" value="HTHARAC"/>
</dbReference>
<evidence type="ECO:0000256" key="3">
    <source>
        <dbReference type="ARBA" id="ARBA00023163"/>
    </source>
</evidence>
<keyword evidence="7" id="KW-1185">Reference proteome</keyword>
<gene>
    <name evidence="6" type="ORF">FXB40_06265</name>
</gene>
<keyword evidence="3" id="KW-0804">Transcription</keyword>
<dbReference type="EMBL" id="VSSS01000013">
    <property type="protein sequence ID" value="TYL98078.1"/>
    <property type="molecule type" value="Genomic_DNA"/>
</dbReference>
<protein>
    <submittedName>
        <fullName evidence="6">Helix-turn-helix domain-containing protein</fullName>
    </submittedName>
</protein>
<dbReference type="Pfam" id="PF12833">
    <property type="entry name" value="HTH_18"/>
    <property type="match status" value="1"/>
</dbReference>
<dbReference type="PROSITE" id="PS01124">
    <property type="entry name" value="HTH_ARAC_FAMILY_2"/>
    <property type="match status" value="1"/>
</dbReference>
<dbReference type="InterPro" id="IPR035418">
    <property type="entry name" value="AraC-bd_2"/>
</dbReference>
<evidence type="ECO:0000313" key="7">
    <source>
        <dbReference type="Proteomes" id="UP000324758"/>
    </source>
</evidence>
<keyword evidence="2" id="KW-0238">DNA-binding</keyword>
<proteinExistence type="predicted"/>
<keyword evidence="1" id="KW-0805">Transcription regulation</keyword>
<dbReference type="InterPro" id="IPR020449">
    <property type="entry name" value="Tscrpt_reg_AraC-type_HTH"/>
</dbReference>
<dbReference type="InterPro" id="IPR009057">
    <property type="entry name" value="Homeodomain-like_sf"/>
</dbReference>
<dbReference type="AlphaFoldDB" id="A0A5D3KS82"/>